<feature type="site" description="Interaction with substrate rRNA" evidence="1">
    <location>
        <position position="25"/>
    </location>
</feature>
<dbReference type="InterPro" id="IPR007473">
    <property type="entry name" value="RlmJ"/>
</dbReference>
<feature type="binding site" evidence="1">
    <location>
        <position position="139"/>
    </location>
    <ligand>
        <name>S-adenosyl-L-methionine</name>
        <dbReference type="ChEBI" id="CHEBI:59789"/>
    </ligand>
</feature>
<dbReference type="PANTHER" id="PTHR37426:SF1">
    <property type="entry name" value="RIBOSOMAL RNA LARGE SUBUNIT METHYLTRANSFERASE J"/>
    <property type="match status" value="1"/>
</dbReference>
<keyword evidence="1" id="KW-0949">S-adenosyl-L-methionine</keyword>
<organism evidence="2 3">
    <name type="scientific">Aerolutibacter ruishenii</name>
    <dbReference type="NCBI Taxonomy" id="686800"/>
    <lineage>
        <taxon>Bacteria</taxon>
        <taxon>Pseudomonadati</taxon>
        <taxon>Pseudomonadota</taxon>
        <taxon>Gammaproteobacteria</taxon>
        <taxon>Lysobacterales</taxon>
        <taxon>Lysobacteraceae</taxon>
        <taxon>Aerolutibacter</taxon>
    </lineage>
</organism>
<evidence type="ECO:0000313" key="2">
    <source>
        <dbReference type="EMBL" id="TWI07355.1"/>
    </source>
</evidence>
<feature type="binding site" evidence="1">
    <location>
        <position position="63"/>
    </location>
    <ligand>
        <name>S-adenosyl-L-methionine</name>
        <dbReference type="ChEBI" id="CHEBI:59789"/>
    </ligand>
</feature>
<feature type="binding site" evidence="1">
    <location>
        <position position="40"/>
    </location>
    <ligand>
        <name>S-adenosyl-L-methionine</name>
        <dbReference type="ChEBI" id="CHEBI:59789"/>
    </ligand>
</feature>
<dbReference type="EMBL" id="VLKP01000012">
    <property type="protein sequence ID" value="TWI07355.1"/>
    <property type="molecule type" value="Genomic_DNA"/>
</dbReference>
<dbReference type="GO" id="GO:0070475">
    <property type="term" value="P:rRNA base methylation"/>
    <property type="evidence" value="ECO:0007669"/>
    <property type="project" value="UniProtKB-UniRule"/>
</dbReference>
<evidence type="ECO:0000256" key="1">
    <source>
        <dbReference type="HAMAP-Rule" id="MF_00934"/>
    </source>
</evidence>
<protein>
    <recommendedName>
        <fullName evidence="1">Ribosomal RNA large subunit methyltransferase J</fullName>
        <ecNumber evidence="1">2.1.1.266</ecNumber>
    </recommendedName>
    <alternativeName>
        <fullName evidence="1">23S rRNA (adenine(2030)-N6)-methyltransferase</fullName>
    </alternativeName>
    <alternativeName>
        <fullName evidence="1">23S rRNA m6A2030 methyltransferase</fullName>
    </alternativeName>
</protein>
<sequence>MPSALGNAALEQGERATGYPMHMNYRHAFHAGNHADVIKHLTLLALCDALVAKPAAVFALDTHAGRGLYALDSNSAQRTGEAQAGIGRLMAEAPGDPLVQRYLQAVRACRNEHGMAAYPGSPWLLAHALRPQDRIAACELHPEEAGQLKANFAREPRVAVHERDGYAAIKALLPPRIGDTKFARGLVLVDPPYEAQLDEFDAVLAGVREGLTRWPQGTFAVWYPIKLRRSLQPFFRRAATLPAKSALVAELMVREDDSPLRMNGSGMLVLNPPWQLDQALKPALAKVAKVLAETTGASARVEWLKSPD</sequence>
<dbReference type="Gene3D" id="3.40.50.150">
    <property type="entry name" value="Vaccinia Virus protein VP39"/>
    <property type="match status" value="1"/>
</dbReference>
<dbReference type="InterPro" id="IPR029063">
    <property type="entry name" value="SAM-dependent_MTases_sf"/>
</dbReference>
<keyword evidence="1 2" id="KW-0808">Transferase</keyword>
<dbReference type="GO" id="GO:0036307">
    <property type="term" value="F:23S rRNA (adenine(2030)-N(6))-methyltransferase activity"/>
    <property type="evidence" value="ECO:0007669"/>
    <property type="project" value="UniProtKB-UniRule"/>
</dbReference>
<gene>
    <name evidence="1" type="primary">rlmJ</name>
    <name evidence="2" type="ORF">IP93_02709</name>
</gene>
<keyword evidence="1" id="KW-0698">rRNA processing</keyword>
<comment type="catalytic activity">
    <reaction evidence="1">
        <text>adenosine(2030) in 23S rRNA + S-adenosyl-L-methionine = N(6)-methyladenosine(2030) in 23S rRNA + S-adenosyl-L-homocysteine + H(+)</text>
        <dbReference type="Rhea" id="RHEA:43736"/>
        <dbReference type="Rhea" id="RHEA-COMP:10668"/>
        <dbReference type="Rhea" id="RHEA-COMP:10669"/>
        <dbReference type="ChEBI" id="CHEBI:15378"/>
        <dbReference type="ChEBI" id="CHEBI:57856"/>
        <dbReference type="ChEBI" id="CHEBI:59789"/>
        <dbReference type="ChEBI" id="CHEBI:74411"/>
        <dbReference type="ChEBI" id="CHEBI:74449"/>
        <dbReference type="EC" id="2.1.1.266"/>
    </reaction>
</comment>
<feature type="active site" description="Proton acceptor" evidence="1">
    <location>
        <position position="190"/>
    </location>
</feature>
<comment type="caution">
    <text evidence="2">The sequence shown here is derived from an EMBL/GenBank/DDBJ whole genome shotgun (WGS) entry which is preliminary data.</text>
</comment>
<name>A0A562LIB9_9GAMM</name>
<feature type="binding site" evidence="1">
    <location>
        <begin position="164"/>
        <end position="165"/>
    </location>
    <ligand>
        <name>S-adenosyl-L-methionine</name>
        <dbReference type="ChEBI" id="CHEBI:59789"/>
    </ligand>
</feature>
<comment type="subunit">
    <text evidence="1">Monomer.</text>
</comment>
<dbReference type="GO" id="GO:0005829">
    <property type="term" value="C:cytosol"/>
    <property type="evidence" value="ECO:0007669"/>
    <property type="project" value="TreeGrafter"/>
</dbReference>
<comment type="similarity">
    <text evidence="1">Belongs to the RlmJ family.</text>
</comment>
<keyword evidence="1 2" id="KW-0489">Methyltransferase</keyword>
<dbReference type="Proteomes" id="UP000316471">
    <property type="component" value="Unassembled WGS sequence"/>
</dbReference>
<dbReference type="PANTHER" id="PTHR37426">
    <property type="entry name" value="RIBOSOMAL RNA LARGE SUBUNIT METHYLTRANSFERASE J"/>
    <property type="match status" value="1"/>
</dbReference>
<dbReference type="HAMAP" id="MF_00934">
    <property type="entry name" value="23SrRNA_methyltr_J"/>
    <property type="match status" value="1"/>
</dbReference>
<evidence type="ECO:0000313" key="3">
    <source>
        <dbReference type="Proteomes" id="UP000316471"/>
    </source>
</evidence>
<keyword evidence="1" id="KW-0694">RNA-binding</keyword>
<dbReference type="AlphaFoldDB" id="A0A562LIB9"/>
<feature type="binding site" evidence="1">
    <location>
        <position position="190"/>
    </location>
    <ligand>
        <name>S-adenosyl-L-methionine</name>
        <dbReference type="ChEBI" id="CHEBI:59789"/>
    </ligand>
</feature>
<comment type="function">
    <text evidence="1">Specifically methylates the adenine in position 2030 of 23S rRNA.</text>
</comment>
<reference evidence="2 3" key="1">
    <citation type="journal article" date="2015" name="Stand. Genomic Sci.">
        <title>Genomic Encyclopedia of Bacterial and Archaeal Type Strains, Phase III: the genomes of soil and plant-associated and newly described type strains.</title>
        <authorList>
            <person name="Whitman W.B."/>
            <person name="Woyke T."/>
            <person name="Klenk H.P."/>
            <person name="Zhou Y."/>
            <person name="Lilburn T.G."/>
            <person name="Beck B.J."/>
            <person name="De Vos P."/>
            <person name="Vandamme P."/>
            <person name="Eisen J.A."/>
            <person name="Garrity G."/>
            <person name="Hugenholtz P."/>
            <person name="Kyrpides N.C."/>
        </authorList>
    </citation>
    <scope>NUCLEOTIDE SEQUENCE [LARGE SCALE GENOMIC DNA]</scope>
    <source>
        <strain evidence="2 3">CGMCC 1.10136</strain>
    </source>
</reference>
<dbReference type="Pfam" id="PF04378">
    <property type="entry name" value="RsmJ"/>
    <property type="match status" value="1"/>
</dbReference>
<dbReference type="EC" id="2.1.1.266" evidence="1"/>
<keyword evidence="3" id="KW-1185">Reference proteome</keyword>
<accession>A0A562LIB9</accession>
<dbReference type="SUPFAM" id="SSF53335">
    <property type="entry name" value="S-adenosyl-L-methionine-dependent methyltransferases"/>
    <property type="match status" value="1"/>
</dbReference>
<proteinExistence type="inferred from homology"/>
<feature type="binding site" evidence="1">
    <location>
        <position position="121"/>
    </location>
    <ligand>
        <name>S-adenosyl-L-methionine</name>
        <dbReference type="ChEBI" id="CHEBI:59789"/>
    </ligand>
</feature>
<dbReference type="GO" id="GO:0003723">
    <property type="term" value="F:RNA binding"/>
    <property type="evidence" value="ECO:0007669"/>
    <property type="project" value="UniProtKB-UniRule"/>
</dbReference>